<keyword evidence="3" id="KW-1185">Reference proteome</keyword>
<evidence type="ECO:0000256" key="1">
    <source>
        <dbReference type="SAM" id="SignalP"/>
    </source>
</evidence>
<evidence type="ECO:0008006" key="4">
    <source>
        <dbReference type="Google" id="ProtNLM"/>
    </source>
</evidence>
<organism evidence="2 3">
    <name type="scientific">Neolewinella xylanilytica</name>
    <dbReference type="NCBI Taxonomy" id="1514080"/>
    <lineage>
        <taxon>Bacteria</taxon>
        <taxon>Pseudomonadati</taxon>
        <taxon>Bacteroidota</taxon>
        <taxon>Saprospiria</taxon>
        <taxon>Saprospirales</taxon>
        <taxon>Lewinellaceae</taxon>
        <taxon>Neolewinella</taxon>
    </lineage>
</organism>
<evidence type="ECO:0000313" key="3">
    <source>
        <dbReference type="Proteomes" id="UP000237662"/>
    </source>
</evidence>
<dbReference type="RefSeq" id="WP_104419953.1">
    <property type="nucleotide sequence ID" value="NZ_PTJC01000006.1"/>
</dbReference>
<reference evidence="2 3" key="1">
    <citation type="submission" date="2018-02" db="EMBL/GenBank/DDBJ databases">
        <title>Genomic Encyclopedia of Archaeal and Bacterial Type Strains, Phase II (KMG-II): from individual species to whole genera.</title>
        <authorList>
            <person name="Goeker M."/>
        </authorList>
    </citation>
    <scope>NUCLEOTIDE SEQUENCE [LARGE SCALE GENOMIC DNA]</scope>
    <source>
        <strain evidence="2 3">DSM 29526</strain>
    </source>
</reference>
<proteinExistence type="predicted"/>
<keyword evidence="1" id="KW-0732">Signal</keyword>
<feature type="chain" id="PRO_5015772746" description="Suppressor of fused protein SUFU" evidence="1">
    <location>
        <begin position="19"/>
        <end position="248"/>
    </location>
</feature>
<dbReference type="OrthoDB" id="1451563at2"/>
<gene>
    <name evidence="2" type="ORF">CLV84_2350</name>
</gene>
<dbReference type="AlphaFoldDB" id="A0A2S6I2P1"/>
<sequence length="248" mass="27874">MRILLFCLAVLFGTHIHAQSPSPWTEADAARYARERTDSTLWDMPRLAEDLSFSFDSLEVVPPLVNLASPVPEYDWGYVSSRLTSLDLAGRRINGVTYAYAYDEYRPAPTDDSLAYYYTYFTIYVLSDSVHLDQRMSSVISRNYPHYLAAGKQVTEIGDVSYVQLSLAAGANLALVARQYFDLHQGRTILVAPLRDGSLRFLQLMASPEWLRSGQAGDAYNAGMIEDFERTLEADPQVIDFFTQPGSL</sequence>
<comment type="caution">
    <text evidence="2">The sequence shown here is derived from an EMBL/GenBank/DDBJ whole genome shotgun (WGS) entry which is preliminary data.</text>
</comment>
<dbReference type="Proteomes" id="UP000237662">
    <property type="component" value="Unassembled WGS sequence"/>
</dbReference>
<accession>A0A2S6I2P1</accession>
<dbReference type="EMBL" id="PTJC01000006">
    <property type="protein sequence ID" value="PPK85452.1"/>
    <property type="molecule type" value="Genomic_DNA"/>
</dbReference>
<protein>
    <recommendedName>
        <fullName evidence="4">Suppressor of fused protein SUFU</fullName>
    </recommendedName>
</protein>
<feature type="signal peptide" evidence="1">
    <location>
        <begin position="1"/>
        <end position="18"/>
    </location>
</feature>
<evidence type="ECO:0000313" key="2">
    <source>
        <dbReference type="EMBL" id="PPK85452.1"/>
    </source>
</evidence>
<name>A0A2S6I2P1_9BACT</name>